<evidence type="ECO:0008006" key="4">
    <source>
        <dbReference type="Google" id="ProtNLM"/>
    </source>
</evidence>
<protein>
    <recommendedName>
        <fullName evidence="4">Polymerase nucleotidyl transferase domain-containing protein</fullName>
    </recommendedName>
</protein>
<dbReference type="AlphaFoldDB" id="A0A0C6F9A4"/>
<feature type="compositionally biased region" description="Basic residues" evidence="1">
    <location>
        <begin position="145"/>
        <end position="156"/>
    </location>
</feature>
<proteinExistence type="predicted"/>
<evidence type="ECO:0000256" key="1">
    <source>
        <dbReference type="SAM" id="MobiDB-lite"/>
    </source>
</evidence>
<evidence type="ECO:0000313" key="3">
    <source>
        <dbReference type="Proteomes" id="UP000061432"/>
    </source>
</evidence>
<organism evidence="2 3">
    <name type="scientific">Methylobacterium aquaticum</name>
    <dbReference type="NCBI Taxonomy" id="270351"/>
    <lineage>
        <taxon>Bacteria</taxon>
        <taxon>Pseudomonadati</taxon>
        <taxon>Pseudomonadota</taxon>
        <taxon>Alphaproteobacteria</taxon>
        <taxon>Hyphomicrobiales</taxon>
        <taxon>Methylobacteriaceae</taxon>
        <taxon>Methylobacterium</taxon>
    </lineage>
</organism>
<feature type="compositionally biased region" description="Basic and acidic residues" evidence="1">
    <location>
        <begin position="130"/>
        <end position="144"/>
    </location>
</feature>
<accession>A0A0C6F9A4</accession>
<reference evidence="3" key="2">
    <citation type="submission" date="2015-01" db="EMBL/GenBank/DDBJ databases">
        <title>Complete genome sequence of Methylobacterium aquaticum strain 22A.</title>
        <authorList>
            <person name="Tani A."/>
            <person name="Ogura Y."/>
            <person name="Hayashi T."/>
        </authorList>
    </citation>
    <scope>NUCLEOTIDE SEQUENCE [LARGE SCALE GENOMIC DNA]</scope>
    <source>
        <strain evidence="3">MA-22A</strain>
        <plasmid evidence="3">Plasmid pMaq22A_1p DNA</plasmid>
    </source>
</reference>
<dbReference type="Proteomes" id="UP000061432">
    <property type="component" value="Plasmid pMaq22A_1p"/>
</dbReference>
<dbReference type="SUPFAM" id="SSF81301">
    <property type="entry name" value="Nucleotidyltransferase"/>
    <property type="match status" value="1"/>
</dbReference>
<gene>
    <name evidence="2" type="ORF">Maq22A_1p35705</name>
</gene>
<evidence type="ECO:0000313" key="2">
    <source>
        <dbReference type="EMBL" id="BAQ49366.1"/>
    </source>
</evidence>
<feature type="region of interest" description="Disordered" evidence="1">
    <location>
        <begin position="129"/>
        <end position="173"/>
    </location>
</feature>
<geneLocation type="plasmid" evidence="3">
    <name>pMaq22A_1p DNA</name>
</geneLocation>
<reference evidence="2 3" key="1">
    <citation type="journal article" date="2015" name="Genome Announc.">
        <title>Complete Genome Sequence of Methylobacterium aquaticum Strain 22A, Isolated from Racomitrium japonicum Moss.</title>
        <authorList>
            <person name="Tani A."/>
            <person name="Ogura Y."/>
            <person name="Hayashi T."/>
            <person name="Kimbara K."/>
        </authorList>
    </citation>
    <scope>NUCLEOTIDE SEQUENCE [LARGE SCALE GENOMIC DNA]</scope>
    <source>
        <strain evidence="2 3">MA-22A</strain>
        <plasmid evidence="3">Plasmid pMaq22A_1p DNA</plasmid>
    </source>
</reference>
<dbReference type="EMBL" id="AP014705">
    <property type="protein sequence ID" value="BAQ49366.1"/>
    <property type="molecule type" value="Genomic_DNA"/>
</dbReference>
<sequence>MLPSPSEQPHEPVETVNTHPLAHGVADAYLALVDAVVPEFVEALYLVGSAAMGDFRPPLSDVNFVAVSQARPGRGAMAALAEAHAGLARGWPAPALDGVYLTWDGKRAGPLAVPNGPLRPARAILRVRMPRPESAHLERPEGQRGHHPRSALRGHRALAWNDPPGTVGPGQRR</sequence>
<dbReference type="KEGG" id="maqu:Maq22A_1p35705"/>
<dbReference type="InterPro" id="IPR043519">
    <property type="entry name" value="NT_sf"/>
</dbReference>
<keyword evidence="2" id="KW-0614">Plasmid</keyword>
<dbReference type="PATRIC" id="fig|270351.10.peg.6435"/>
<name>A0A0C6F9A4_9HYPH</name>